<name>A0ABS0NSK4_9ACTN</name>
<feature type="domain" description="Lantibiotic dehydratase N-terminal" evidence="2">
    <location>
        <begin position="150"/>
        <end position="481"/>
    </location>
</feature>
<feature type="compositionally biased region" description="Low complexity" evidence="1">
    <location>
        <begin position="392"/>
        <end position="411"/>
    </location>
</feature>
<gene>
    <name evidence="3" type="ORF">IHE55_26750</name>
</gene>
<dbReference type="Pfam" id="PF04738">
    <property type="entry name" value="Lant_dehydr_N"/>
    <property type="match status" value="1"/>
</dbReference>
<dbReference type="EMBL" id="JACYXC010000001">
    <property type="protein sequence ID" value="MBH5338189.1"/>
    <property type="molecule type" value="Genomic_DNA"/>
</dbReference>
<dbReference type="RefSeq" id="WP_197991384.1">
    <property type="nucleotide sequence ID" value="NZ_JACYXC010000001.1"/>
</dbReference>
<keyword evidence="4" id="KW-1185">Reference proteome</keyword>
<reference evidence="3 4" key="1">
    <citation type="submission" date="2020-09" db="EMBL/GenBank/DDBJ databases">
        <title>Biosynthesis of the nuclear factor of activated T cells inhibitor NFAT-133 and its congeners in Streptomyces pactum.</title>
        <authorList>
            <person name="Zhou W."/>
            <person name="Posri P."/>
            <person name="Abugrain M.E."/>
            <person name="Weisberg A.J."/>
            <person name="Chang J.H."/>
            <person name="Mahmud T."/>
        </authorList>
    </citation>
    <scope>NUCLEOTIDE SEQUENCE [LARGE SCALE GENOMIC DNA]</scope>
    <source>
        <strain evidence="3 4">ATCC 27456</strain>
    </source>
</reference>
<evidence type="ECO:0000313" key="4">
    <source>
        <dbReference type="Proteomes" id="UP000807371"/>
    </source>
</evidence>
<evidence type="ECO:0000259" key="2">
    <source>
        <dbReference type="Pfam" id="PF04738"/>
    </source>
</evidence>
<dbReference type="Proteomes" id="UP000807371">
    <property type="component" value="Unassembled WGS sequence"/>
</dbReference>
<accession>A0ABS0NSK4</accession>
<dbReference type="InterPro" id="IPR006827">
    <property type="entry name" value="Lant_deHydtase_N"/>
</dbReference>
<feature type="region of interest" description="Disordered" evidence="1">
    <location>
        <begin position="385"/>
        <end position="421"/>
    </location>
</feature>
<sequence length="923" mass="98630">MRHSVSTGHDPGYRVRSAPYALVRATVLTYPAQSPAGADLRAVLARLADVERESAALVPALGDDLYASRSGHPPAFHRDVVLPLRRALHNGREPRPAVLAALGDLPRRLPRLARWLTLHDRRRALLETLDRTAGPALDAERAALAALCREPALARATALTSADLLRAVQRAGDGTADRRTRKEEPNVLRYALRASTKTSPLSWFTAVGWGPLPEPPDGRPLRRDWGDPGPLDGPLHTRVTVNRTLTSALTAALLDAPHRRVGLPHRVTSTARVTGDRVTYSRSRTVFAGGRYLVTEEDEAELANTGPLGLVTARALHPVTREELAGHLAAALSGAGAGDGRAAAEAFLERLCRAGLLVPTEPVPPQDDDPLGRLTDWLRGLAAPAGAEHRGPAGAEEQGPAGAADGEQPGAEVREPAGAEDRDLADRIDAVARLTAGFGPATAAERPARVSTLVRHWTELLAAAGRPVPPGAAPLNVLSEDVVAPRPARLDGFLDGADHEALAEVTALAELFDLGHLVRRAARDRFVRRYGSGGSCAHPWEFGPETAAAWQDAARIAALDPADRAAFPTGAEEFAALRGELADRVRAAGAGRDTADTDVVLPGDLVKGLGERLPRWAVARPAGYACFLQRDPAAGLLCVNRVYGGWGRFTSRFLDLLDPRAAEAVSRQIHDALGPGARPAQLRPVGGFNANLHPLLVPDEIGPDRRWAPIGEPDLELAHDEAADQLRLRLRGTGEPLDVLYPGFLAPVMLPRRIAAHLSDLPHGMVDFQPLVPRHPLTAPGGRVIVTPRLRHRHVVLLRRRWLLPPGVLAAFVADLTAGPEVPAAAVARWRALLDLPEQVFLHPVAAAPTGRPAEDFLTRLARPKPQFVDLGNALHLRCLAKWLARHPDGAALEEALPAPGGAAAPARAVELVLETYRAARPS</sequence>
<organism evidence="3 4">
    <name type="scientific">Streptomyces pactum</name>
    <dbReference type="NCBI Taxonomy" id="68249"/>
    <lineage>
        <taxon>Bacteria</taxon>
        <taxon>Bacillati</taxon>
        <taxon>Actinomycetota</taxon>
        <taxon>Actinomycetes</taxon>
        <taxon>Kitasatosporales</taxon>
        <taxon>Streptomycetaceae</taxon>
        <taxon>Streptomyces</taxon>
    </lineage>
</organism>
<comment type="caution">
    <text evidence="3">The sequence shown here is derived from an EMBL/GenBank/DDBJ whole genome shotgun (WGS) entry which is preliminary data.</text>
</comment>
<protein>
    <submittedName>
        <fullName evidence="3">Lantibiotic dehydratase</fullName>
    </submittedName>
</protein>
<proteinExistence type="predicted"/>
<evidence type="ECO:0000313" key="3">
    <source>
        <dbReference type="EMBL" id="MBH5338189.1"/>
    </source>
</evidence>
<evidence type="ECO:0000256" key="1">
    <source>
        <dbReference type="SAM" id="MobiDB-lite"/>
    </source>
</evidence>
<feature type="compositionally biased region" description="Basic and acidic residues" evidence="1">
    <location>
        <begin position="412"/>
        <end position="421"/>
    </location>
</feature>